<dbReference type="AlphaFoldDB" id="A0A0J7AF24"/>
<reference evidence="2 3" key="1">
    <citation type="submission" date="2015-06" db="EMBL/GenBank/DDBJ databases">
        <title>Recapitulation of the evolution of biosynthetic gene clusters reveals hidden chemical diversity on bacterial genomes.</title>
        <authorList>
            <person name="Cruz-Morales P."/>
            <person name="Martinez-Guerrero C."/>
            <person name="Morales-Escalante M.A."/>
            <person name="Yanez-Guerra L.A."/>
            <person name="Kopp J.F."/>
            <person name="Feldmann J."/>
            <person name="Ramos-Aboites H.E."/>
            <person name="Barona-Gomez F."/>
        </authorList>
    </citation>
    <scope>NUCLEOTIDE SEQUENCE [LARGE SCALE GENOMIC DNA]</scope>
    <source>
        <strain evidence="2 3">ATCC 31245</strain>
    </source>
</reference>
<feature type="domain" description="Thymidylate kinase-like" evidence="1">
    <location>
        <begin position="5"/>
        <end position="169"/>
    </location>
</feature>
<organism evidence="2 3">
    <name type="scientific">Streptomyces roseus</name>
    <dbReference type="NCBI Taxonomy" id="66430"/>
    <lineage>
        <taxon>Bacteria</taxon>
        <taxon>Bacillati</taxon>
        <taxon>Actinomycetota</taxon>
        <taxon>Actinomycetes</taxon>
        <taxon>Kitasatosporales</taxon>
        <taxon>Streptomycetaceae</taxon>
        <taxon>Streptomyces</taxon>
    </lineage>
</organism>
<evidence type="ECO:0000313" key="2">
    <source>
        <dbReference type="EMBL" id="KMO95806.1"/>
    </source>
</evidence>
<dbReference type="Gene3D" id="3.40.50.300">
    <property type="entry name" value="P-loop containing nucleotide triphosphate hydrolases"/>
    <property type="match status" value="1"/>
</dbReference>
<dbReference type="InterPro" id="IPR039430">
    <property type="entry name" value="Thymidylate_kin-like_dom"/>
</dbReference>
<name>A0A0J7AF24_9ACTN</name>
<protein>
    <recommendedName>
        <fullName evidence="1">Thymidylate kinase-like domain-containing protein</fullName>
    </recommendedName>
</protein>
<evidence type="ECO:0000313" key="3">
    <source>
        <dbReference type="Proteomes" id="UP000035932"/>
    </source>
</evidence>
<comment type="caution">
    <text evidence="2">The sequence shown here is derived from an EMBL/GenBank/DDBJ whole genome shotgun (WGS) entry which is preliminary data.</text>
</comment>
<evidence type="ECO:0000259" key="1">
    <source>
        <dbReference type="Pfam" id="PF02223"/>
    </source>
</evidence>
<sequence>MLLALEGIAGAGKSTLRDRLLAAAHAEGIPLSHIGQFSWLSHPATRTLTRLRAGHGGDEQEAIEAAARDLALHSRFNIAVALTEGPVLADRLTLSTACLLALLHRQHVDTYVERLAEQTEARPQLTVLLTTEPDICHDRITRRATERRFTEQPEAAARLADLYNEAADAWAKATGLPVLKHPCTTHADLEALVNACMKDLRSAGSPTATNKGASR</sequence>
<dbReference type="OrthoDB" id="4571503at2"/>
<dbReference type="RefSeq" id="WP_048478332.1">
    <property type="nucleotide sequence ID" value="NZ_JBIRUD010000021.1"/>
</dbReference>
<dbReference type="InterPro" id="IPR027417">
    <property type="entry name" value="P-loop_NTPase"/>
</dbReference>
<dbReference type="SUPFAM" id="SSF52540">
    <property type="entry name" value="P-loop containing nucleoside triphosphate hydrolases"/>
    <property type="match status" value="1"/>
</dbReference>
<dbReference type="Proteomes" id="UP000035932">
    <property type="component" value="Unassembled WGS sequence"/>
</dbReference>
<dbReference type="Pfam" id="PF02223">
    <property type="entry name" value="Thymidylate_kin"/>
    <property type="match status" value="1"/>
</dbReference>
<dbReference type="STRING" id="66430.ACS04_21555"/>
<dbReference type="PATRIC" id="fig|66430.4.peg.7163"/>
<dbReference type="EMBL" id="LFML01000085">
    <property type="protein sequence ID" value="KMO95806.1"/>
    <property type="molecule type" value="Genomic_DNA"/>
</dbReference>
<keyword evidence="3" id="KW-1185">Reference proteome</keyword>
<gene>
    <name evidence="2" type="ORF">ACS04_21555</name>
</gene>
<proteinExistence type="predicted"/>
<accession>A0A0J7AF24</accession>